<dbReference type="RefSeq" id="WP_074264325.1">
    <property type="nucleotide sequence ID" value="NZ_FSRM01000001.1"/>
</dbReference>
<protein>
    <submittedName>
        <fullName evidence="2">Haloacid dehalogenase superfamily, subfamily IA, variant 1 with third motif having Dx(3-4)D or Dx(3-4)E</fullName>
    </submittedName>
</protein>
<dbReference type="PANTHER" id="PTHR43316">
    <property type="entry name" value="HYDROLASE, HALOACID DELAHOGENASE-RELATED"/>
    <property type="match status" value="1"/>
</dbReference>
<dbReference type="InterPro" id="IPR036412">
    <property type="entry name" value="HAD-like_sf"/>
</dbReference>
<keyword evidence="1" id="KW-0378">Hydrolase</keyword>
<dbReference type="InterPro" id="IPR051540">
    <property type="entry name" value="S-2-haloacid_dehalogenase"/>
</dbReference>
<reference evidence="2 3" key="1">
    <citation type="submission" date="2016-11" db="EMBL/GenBank/DDBJ databases">
        <authorList>
            <person name="Jaros S."/>
            <person name="Januszkiewicz K."/>
            <person name="Wedrychowicz H."/>
        </authorList>
    </citation>
    <scope>NUCLEOTIDE SEQUENCE [LARGE SCALE GENOMIC DNA]</scope>
    <source>
        <strain evidence="2 3">GAS86</strain>
    </source>
</reference>
<dbReference type="SUPFAM" id="SSF56784">
    <property type="entry name" value="HAD-like"/>
    <property type="match status" value="1"/>
</dbReference>
<dbReference type="InterPro" id="IPR006439">
    <property type="entry name" value="HAD-SF_hydro_IA"/>
</dbReference>
<evidence type="ECO:0000313" key="2">
    <source>
        <dbReference type="EMBL" id="SIO04811.1"/>
    </source>
</evidence>
<evidence type="ECO:0000313" key="3">
    <source>
        <dbReference type="Proteomes" id="UP000184693"/>
    </source>
</evidence>
<dbReference type="Gene3D" id="3.40.50.1000">
    <property type="entry name" value="HAD superfamily/HAD-like"/>
    <property type="match status" value="1"/>
</dbReference>
<organism evidence="2 3">
    <name type="scientific">Paraburkholderia phenazinium</name>
    <dbReference type="NCBI Taxonomy" id="60549"/>
    <lineage>
        <taxon>Bacteria</taxon>
        <taxon>Pseudomonadati</taxon>
        <taxon>Pseudomonadota</taxon>
        <taxon>Betaproteobacteria</taxon>
        <taxon>Burkholderiales</taxon>
        <taxon>Burkholderiaceae</taxon>
        <taxon>Paraburkholderia</taxon>
    </lineage>
</organism>
<name>A0A1N6GBH6_9BURK</name>
<evidence type="ECO:0000256" key="1">
    <source>
        <dbReference type="ARBA" id="ARBA00022801"/>
    </source>
</evidence>
<dbReference type="OrthoDB" id="367448at2"/>
<gene>
    <name evidence="2" type="ORF">SAMN05444168_2264</name>
</gene>
<dbReference type="EMBL" id="FSRM01000001">
    <property type="protein sequence ID" value="SIO04811.1"/>
    <property type="molecule type" value="Genomic_DNA"/>
</dbReference>
<dbReference type="Pfam" id="PF00702">
    <property type="entry name" value="Hydrolase"/>
    <property type="match status" value="1"/>
</dbReference>
<dbReference type="AlphaFoldDB" id="A0A1N6GBH6"/>
<dbReference type="NCBIfam" id="TIGR01549">
    <property type="entry name" value="HAD-SF-IA-v1"/>
    <property type="match status" value="1"/>
</dbReference>
<dbReference type="GO" id="GO:0016787">
    <property type="term" value="F:hydrolase activity"/>
    <property type="evidence" value="ECO:0007669"/>
    <property type="project" value="UniProtKB-KW"/>
</dbReference>
<proteinExistence type="predicted"/>
<dbReference type="SFLD" id="SFLDS00003">
    <property type="entry name" value="Haloacid_Dehalogenase"/>
    <property type="match status" value="1"/>
</dbReference>
<dbReference type="InterPro" id="IPR023214">
    <property type="entry name" value="HAD_sf"/>
</dbReference>
<sequence length="220" mass="23832">MALKAVFFDVGETLVDETRDWGEWADYLGVTRLTLFAALGAVINRGQHHREVFQLIRPGCDFATLKAQRQAEGRAYALQAVDLYPDAVPCLRELQARGMRVGIAGNQPAAIEDALASLGVPADIVASSQTWGVEKPSQAFFDKIIEAAEGMASHEIAYVGDRLDNDVIPAARAGMVGIFLRRGPWAVIQSSAQADLNIGHTISSLSELPDLLARLQEHVP</sequence>
<dbReference type="Proteomes" id="UP000184693">
    <property type="component" value="Unassembled WGS sequence"/>
</dbReference>
<accession>A0A1N6GBH6</accession>
<dbReference type="SFLD" id="SFLDG01129">
    <property type="entry name" value="C1.5:_HAD__Beta-PGM__Phosphata"/>
    <property type="match status" value="1"/>
</dbReference>